<dbReference type="PANTHER" id="PTHR10000:SF8">
    <property type="entry name" value="HAD SUPERFAMILY HYDROLASE-LIKE, TYPE 3"/>
    <property type="match status" value="1"/>
</dbReference>
<dbReference type="NCBIfam" id="TIGR00099">
    <property type="entry name" value="Cof-subfamily"/>
    <property type="match status" value="1"/>
</dbReference>
<dbReference type="NCBIfam" id="TIGR01484">
    <property type="entry name" value="HAD-SF-IIB"/>
    <property type="match status" value="1"/>
</dbReference>
<keyword evidence="2" id="KW-1185">Reference proteome</keyword>
<dbReference type="Gene3D" id="3.30.1240.10">
    <property type="match status" value="1"/>
</dbReference>
<evidence type="ECO:0000313" key="1">
    <source>
        <dbReference type="EMBL" id="GLB49928.1"/>
    </source>
</evidence>
<reference evidence="1" key="1">
    <citation type="submission" date="2022-07" db="EMBL/GenBank/DDBJ databases">
        <title>Taxonomy of Novel Oxalotrophic and Methylotrophic Bacteria.</title>
        <authorList>
            <person name="Sahin N."/>
            <person name="Tani A."/>
        </authorList>
    </citation>
    <scope>NUCLEOTIDE SEQUENCE</scope>
    <source>
        <strain evidence="1">Y10</strain>
    </source>
</reference>
<comment type="caution">
    <text evidence="1">The sequence shown here is derived from an EMBL/GenBank/DDBJ whole genome shotgun (WGS) entry which is preliminary data.</text>
</comment>
<evidence type="ECO:0000313" key="2">
    <source>
        <dbReference type="Proteomes" id="UP001143543"/>
    </source>
</evidence>
<dbReference type="InterPro" id="IPR036412">
    <property type="entry name" value="HAD-like_sf"/>
</dbReference>
<dbReference type="SFLD" id="SFLDG01140">
    <property type="entry name" value="C2.B:_Phosphomannomutase_and_P"/>
    <property type="match status" value="1"/>
</dbReference>
<dbReference type="InterPro" id="IPR023214">
    <property type="entry name" value="HAD_sf"/>
</dbReference>
<dbReference type="SUPFAM" id="SSF56784">
    <property type="entry name" value="HAD-like"/>
    <property type="match status" value="1"/>
</dbReference>
<dbReference type="RefSeq" id="WP_281765548.1">
    <property type="nucleotide sequence ID" value="NZ_BRVO01000002.1"/>
</dbReference>
<accession>A0ABQ5MKJ4</accession>
<dbReference type="EMBL" id="BRVO01000002">
    <property type="protein sequence ID" value="GLB49928.1"/>
    <property type="molecule type" value="Genomic_DNA"/>
</dbReference>
<dbReference type="InterPro" id="IPR000150">
    <property type="entry name" value="Cof"/>
</dbReference>
<dbReference type="InterPro" id="IPR006379">
    <property type="entry name" value="HAD-SF_hydro_IIB"/>
</dbReference>
<organism evidence="1 2">
    <name type="scientific">Neptunitalea lumnitzerae</name>
    <dbReference type="NCBI Taxonomy" id="2965509"/>
    <lineage>
        <taxon>Bacteria</taxon>
        <taxon>Pseudomonadati</taxon>
        <taxon>Bacteroidota</taxon>
        <taxon>Flavobacteriia</taxon>
        <taxon>Flavobacteriales</taxon>
        <taxon>Flavobacteriaceae</taxon>
        <taxon>Neptunitalea</taxon>
    </lineage>
</organism>
<dbReference type="Proteomes" id="UP001143543">
    <property type="component" value="Unassembled WGS sequence"/>
</dbReference>
<name>A0ABQ5MKJ4_9FLAO</name>
<protein>
    <submittedName>
        <fullName evidence="1">Haloacid dehalogenase</fullName>
    </submittedName>
</protein>
<dbReference type="SFLD" id="SFLDG01144">
    <property type="entry name" value="C2.B.4:_PGP_Like"/>
    <property type="match status" value="1"/>
</dbReference>
<proteinExistence type="predicted"/>
<dbReference type="SFLD" id="SFLDS00003">
    <property type="entry name" value="Haloacid_Dehalogenase"/>
    <property type="match status" value="1"/>
</dbReference>
<dbReference type="PANTHER" id="PTHR10000">
    <property type="entry name" value="PHOSPHOSERINE PHOSPHATASE"/>
    <property type="match status" value="1"/>
</dbReference>
<dbReference type="Gene3D" id="3.40.50.1000">
    <property type="entry name" value="HAD superfamily/HAD-like"/>
    <property type="match status" value="1"/>
</dbReference>
<sequence length="273" mass="31069">MNLADIKLIATDMDGTLLDSKGRVHPSFFELYHELKNHNIHFVAASGRQYHSIVSKLDKIKNEITIIAENGAVTKQEDKTLLLTNLTKLETDELITMLRGFNDTEIYYVLCGNKKAYIEQENEDFINFFKEFYSEYQIVSDITKVTDDDFLKIAIYCAEGSEEHLYPKVKHLADRLQVKVSGEFWLDLSHLHANKGYALSQLQEQLGISKEETMVFGDYNNDLEMFAQAGISVAMKNAHPNIIEAATMITKSNDEQGVEYVLAQVLEAKKSNN</sequence>
<dbReference type="CDD" id="cd07518">
    <property type="entry name" value="HAD_YbiV-Like"/>
    <property type="match status" value="1"/>
</dbReference>
<gene>
    <name evidence="1" type="ORF">Y10_22960</name>
</gene>
<dbReference type="Pfam" id="PF08282">
    <property type="entry name" value="Hydrolase_3"/>
    <property type="match status" value="1"/>
</dbReference>